<comment type="caution">
    <text evidence="1">The sequence shown here is derived from an EMBL/GenBank/DDBJ whole genome shotgun (WGS) entry which is preliminary data.</text>
</comment>
<dbReference type="Proteomes" id="UP001172680">
    <property type="component" value="Unassembled WGS sequence"/>
</dbReference>
<dbReference type="EMBL" id="JAPDRP010000007">
    <property type="protein sequence ID" value="KAJ9646000.1"/>
    <property type="molecule type" value="Genomic_DNA"/>
</dbReference>
<gene>
    <name evidence="1" type="ORF">H2199_003043</name>
</gene>
<sequence length="227" mass="25607">MSKVHYTTTQSTSKGTTDHGIEGALGSDILFVGEAGLLDDLETSIASPGYCRDKTPEGNRALIECIYYRDHVLKDADLNKLLNALPDGTKDAKDARRVLTQTNSSLQHKILTQYVLVEAQRLVDDFLAREEPEDLTTASDQRFKHVLGEQWARNPEQAAKRQYNPPAKTSQEKLKVLQTWRSYNWNVYSRAMFTAIRMRMSGQGLDADSGKLKWAAKWRGMNHGADF</sequence>
<evidence type="ECO:0000313" key="2">
    <source>
        <dbReference type="Proteomes" id="UP001172680"/>
    </source>
</evidence>
<accession>A0ACC2ZE61</accession>
<evidence type="ECO:0000313" key="1">
    <source>
        <dbReference type="EMBL" id="KAJ9646000.1"/>
    </source>
</evidence>
<protein>
    <submittedName>
        <fullName evidence="1">Uncharacterized protein</fullName>
    </submittedName>
</protein>
<organism evidence="1 2">
    <name type="scientific">Coniosporium tulheliwenetii</name>
    <dbReference type="NCBI Taxonomy" id="3383036"/>
    <lineage>
        <taxon>Eukaryota</taxon>
        <taxon>Fungi</taxon>
        <taxon>Dikarya</taxon>
        <taxon>Ascomycota</taxon>
        <taxon>Pezizomycotina</taxon>
        <taxon>Dothideomycetes</taxon>
        <taxon>Dothideomycetes incertae sedis</taxon>
        <taxon>Coniosporium</taxon>
    </lineage>
</organism>
<proteinExistence type="predicted"/>
<reference evidence="1" key="1">
    <citation type="submission" date="2022-10" db="EMBL/GenBank/DDBJ databases">
        <title>Culturing micro-colonial fungi from biological soil crusts in the Mojave desert and describing Neophaeococcomyces mojavensis, and introducing the new genera and species Taxawa tesnikishii.</title>
        <authorList>
            <person name="Kurbessoian T."/>
            <person name="Stajich J.E."/>
        </authorList>
    </citation>
    <scope>NUCLEOTIDE SEQUENCE</scope>
    <source>
        <strain evidence="1">JES_115</strain>
    </source>
</reference>
<name>A0ACC2ZE61_9PEZI</name>
<keyword evidence="2" id="KW-1185">Reference proteome</keyword>